<dbReference type="Proteomes" id="UP000518904">
    <property type="component" value="Unassembled WGS sequence"/>
</dbReference>
<dbReference type="EMBL" id="JABCLB010002495">
    <property type="protein sequence ID" value="NMU86601.1"/>
    <property type="molecule type" value="Genomic_DNA"/>
</dbReference>
<evidence type="ECO:0000313" key="3">
    <source>
        <dbReference type="Proteomes" id="UP000518904"/>
    </source>
</evidence>
<keyword evidence="1" id="KW-0472">Membrane</keyword>
<sequence>VLGTRVSYTELLSESGQHHSEHVAKQLEKMQLWLPKAGLLVTILVLGSLIASATYQLYLTLI</sequence>
<reference evidence="2 3" key="1">
    <citation type="submission" date="2020-04" db="EMBL/GenBank/DDBJ databases">
        <title>Whole-genome sequencing of Vibrio spp. from China reveals different genetic environments of blaCTX-M-14 among diverse lineages.</title>
        <authorList>
            <person name="Zheng Z."/>
            <person name="Ye L."/>
            <person name="Chen S."/>
        </authorList>
    </citation>
    <scope>NUCLEOTIDE SEQUENCE [LARGE SCALE GENOMIC DNA]</scope>
    <source>
        <strain evidence="2 3">Vb0551</strain>
    </source>
</reference>
<evidence type="ECO:0000313" key="2">
    <source>
        <dbReference type="EMBL" id="NMU86601.1"/>
    </source>
</evidence>
<feature type="transmembrane region" description="Helical" evidence="1">
    <location>
        <begin position="37"/>
        <end position="58"/>
    </location>
</feature>
<name>A0A7Y0XF32_VIBPH</name>
<organism evidence="2 3">
    <name type="scientific">Vibrio parahaemolyticus</name>
    <dbReference type="NCBI Taxonomy" id="670"/>
    <lineage>
        <taxon>Bacteria</taxon>
        <taxon>Pseudomonadati</taxon>
        <taxon>Pseudomonadota</taxon>
        <taxon>Gammaproteobacteria</taxon>
        <taxon>Vibrionales</taxon>
        <taxon>Vibrionaceae</taxon>
        <taxon>Vibrio</taxon>
    </lineage>
</organism>
<accession>A0A7Y0XF32</accession>
<dbReference type="AlphaFoldDB" id="A0A7Y0XF32"/>
<feature type="non-terminal residue" evidence="2">
    <location>
        <position position="1"/>
    </location>
</feature>
<keyword evidence="1" id="KW-1133">Transmembrane helix</keyword>
<gene>
    <name evidence="2" type="ORF">HKB16_27520</name>
</gene>
<proteinExistence type="predicted"/>
<protein>
    <submittedName>
        <fullName evidence="2">Uncharacterized protein</fullName>
    </submittedName>
</protein>
<comment type="caution">
    <text evidence="2">The sequence shown here is derived from an EMBL/GenBank/DDBJ whole genome shotgun (WGS) entry which is preliminary data.</text>
</comment>
<evidence type="ECO:0000256" key="1">
    <source>
        <dbReference type="SAM" id="Phobius"/>
    </source>
</evidence>
<keyword evidence="1" id="KW-0812">Transmembrane</keyword>